<gene>
    <name evidence="9" type="ORF">CALVIDRAFT_512280</name>
</gene>
<evidence type="ECO:0000313" key="10">
    <source>
        <dbReference type="Proteomes" id="UP000076738"/>
    </source>
</evidence>
<comment type="catalytic activity">
    <reaction evidence="1">
        <text>a monocarboxylic acid amide + H2O = a monocarboxylate + NH4(+)</text>
        <dbReference type="Rhea" id="RHEA:12020"/>
        <dbReference type="ChEBI" id="CHEBI:15377"/>
        <dbReference type="ChEBI" id="CHEBI:28938"/>
        <dbReference type="ChEBI" id="CHEBI:35757"/>
        <dbReference type="ChEBI" id="CHEBI:83628"/>
        <dbReference type="EC" id="3.5.1.4"/>
    </reaction>
</comment>
<feature type="active site" description="Charge relay system" evidence="5">
    <location>
        <position position="218"/>
    </location>
</feature>
<keyword evidence="4" id="KW-0378">Hydrolase</keyword>
<dbReference type="PROSITE" id="PS00571">
    <property type="entry name" value="AMIDASES"/>
    <property type="match status" value="1"/>
</dbReference>
<dbReference type="GO" id="GO:0004040">
    <property type="term" value="F:amidase activity"/>
    <property type="evidence" value="ECO:0007669"/>
    <property type="project" value="UniProtKB-EC"/>
</dbReference>
<dbReference type="PANTHER" id="PTHR46072">
    <property type="entry name" value="AMIDASE-RELATED-RELATED"/>
    <property type="match status" value="1"/>
</dbReference>
<name>A0A167P131_CALVF</name>
<dbReference type="EMBL" id="KV417276">
    <property type="protein sequence ID" value="KZO98306.1"/>
    <property type="molecule type" value="Genomic_DNA"/>
</dbReference>
<dbReference type="Gene3D" id="3.90.1300.10">
    <property type="entry name" value="Amidase signature (AS) domain"/>
    <property type="match status" value="1"/>
</dbReference>
<evidence type="ECO:0000256" key="6">
    <source>
        <dbReference type="PIRSR" id="PIRSR001221-2"/>
    </source>
</evidence>
<organism evidence="9 10">
    <name type="scientific">Calocera viscosa (strain TUFC12733)</name>
    <dbReference type="NCBI Taxonomy" id="1330018"/>
    <lineage>
        <taxon>Eukaryota</taxon>
        <taxon>Fungi</taxon>
        <taxon>Dikarya</taxon>
        <taxon>Basidiomycota</taxon>
        <taxon>Agaricomycotina</taxon>
        <taxon>Dacrymycetes</taxon>
        <taxon>Dacrymycetales</taxon>
        <taxon>Dacrymycetaceae</taxon>
        <taxon>Calocera</taxon>
    </lineage>
</organism>
<keyword evidence="10" id="KW-1185">Reference proteome</keyword>
<feature type="domain" description="Amidase" evidence="8">
    <location>
        <begin position="87"/>
        <end position="568"/>
    </location>
</feature>
<protein>
    <recommendedName>
        <fullName evidence="3">amidase</fullName>
        <ecNumber evidence="3">3.5.1.4</ecNumber>
    </recommendedName>
</protein>
<dbReference type="InterPro" id="IPR036928">
    <property type="entry name" value="AS_sf"/>
</dbReference>
<reference evidence="9 10" key="1">
    <citation type="journal article" date="2016" name="Mol. Biol. Evol.">
        <title>Comparative Genomics of Early-Diverging Mushroom-Forming Fungi Provides Insights into the Origins of Lignocellulose Decay Capabilities.</title>
        <authorList>
            <person name="Nagy L.G."/>
            <person name="Riley R."/>
            <person name="Tritt A."/>
            <person name="Adam C."/>
            <person name="Daum C."/>
            <person name="Floudas D."/>
            <person name="Sun H."/>
            <person name="Yadav J.S."/>
            <person name="Pangilinan J."/>
            <person name="Larsson K.H."/>
            <person name="Matsuura K."/>
            <person name="Barry K."/>
            <person name="Labutti K."/>
            <person name="Kuo R."/>
            <person name="Ohm R.A."/>
            <person name="Bhattacharya S.S."/>
            <person name="Shirouzu T."/>
            <person name="Yoshinaga Y."/>
            <person name="Martin F.M."/>
            <person name="Grigoriev I.V."/>
            <person name="Hibbett D.S."/>
        </authorList>
    </citation>
    <scope>NUCLEOTIDE SEQUENCE [LARGE SCALE GENOMIC DNA]</scope>
    <source>
        <strain evidence="9 10">TUFC12733</strain>
    </source>
</reference>
<feature type="binding site" evidence="6">
    <location>
        <begin position="239"/>
        <end position="242"/>
    </location>
    <ligand>
        <name>substrate</name>
    </ligand>
</feature>
<dbReference type="AlphaFoldDB" id="A0A167P131"/>
<evidence type="ECO:0000313" key="9">
    <source>
        <dbReference type="EMBL" id="KZO98306.1"/>
    </source>
</evidence>
<dbReference type="EC" id="3.5.1.4" evidence="3"/>
<feature type="active site" description="Charge relay system" evidence="5">
    <location>
        <position position="143"/>
    </location>
</feature>
<evidence type="ECO:0000256" key="3">
    <source>
        <dbReference type="ARBA" id="ARBA00012922"/>
    </source>
</evidence>
<dbReference type="Proteomes" id="UP000076738">
    <property type="component" value="Unassembled WGS sequence"/>
</dbReference>
<sequence>MGDTATVLPVPAPKENWKSIAARKKAAQTAAIPKEWVITLPEATRLNVTGVPAECGLLSARELEITELKDIVALLGKLASGEWSAVEVTTAYYKRAVVAQQVVNCLTEIYIDKALAWASALDAALAATGKPVGPLHGLPISLKDQICIEGLDTVMGYVGWVDKPAAKNAVLVDILLEAGAVPFVRTNVPQTLMWGETFNVVFGRTVNPHNRALSAGGSSGGEGALLAMGGSPLGVGSDIGGSIRNPSSVNGLYGLRPSSDRIPYEGSVNSGQGQEAISSVLGPMTRHVSGLKAFTKTVLQAQPWTRDPYCIRKPWDEASYALAEHGNGEKLCFAIMWDDGLVRPLPPVRRALLRTKAALEAAGHSVVDWIPPVKHAEMRPILMSIFGAAAGADVLEIVKASGEPALSTMDPSKPPQDRVDAPEGGQLVWRRDGRPDPTPLSSYEFFNVCWKKREIQRQYLEGWMATKEKTGTGRPVDGIITPVGPYPAPPHGNHIHAFFTSWCNALDYPASVFPVTVVDPQLDLPEERTEFFGPEDEKVHELYSSPEVFKDAPINLQLVGQRWEEEAVIGMTELVDAALAAYK</sequence>
<dbReference type="OrthoDB" id="6428749at2759"/>
<dbReference type="PANTHER" id="PTHR46072:SF2">
    <property type="entry name" value="AMIDASE (EUROFUNG)"/>
    <property type="match status" value="1"/>
</dbReference>
<evidence type="ECO:0000256" key="4">
    <source>
        <dbReference type="ARBA" id="ARBA00022801"/>
    </source>
</evidence>
<evidence type="ECO:0000256" key="2">
    <source>
        <dbReference type="ARBA" id="ARBA00009199"/>
    </source>
</evidence>
<feature type="binding site" evidence="6">
    <location>
        <position position="192"/>
    </location>
    <ligand>
        <name>substrate</name>
    </ligand>
</feature>
<feature type="active site" description="Acyl-ester intermediate" evidence="5">
    <location>
        <position position="242"/>
    </location>
</feature>
<feature type="region of interest" description="Disordered" evidence="7">
    <location>
        <begin position="404"/>
        <end position="433"/>
    </location>
</feature>
<dbReference type="SUPFAM" id="SSF75304">
    <property type="entry name" value="Amidase signature (AS) enzymes"/>
    <property type="match status" value="1"/>
</dbReference>
<evidence type="ECO:0000256" key="5">
    <source>
        <dbReference type="PIRSR" id="PIRSR001221-1"/>
    </source>
</evidence>
<proteinExistence type="inferred from homology"/>
<dbReference type="Pfam" id="PF01425">
    <property type="entry name" value="Amidase"/>
    <property type="match status" value="1"/>
</dbReference>
<evidence type="ECO:0000256" key="7">
    <source>
        <dbReference type="SAM" id="MobiDB-lite"/>
    </source>
</evidence>
<dbReference type="PIRSF" id="PIRSF001221">
    <property type="entry name" value="Amidase_fungi"/>
    <property type="match status" value="1"/>
</dbReference>
<evidence type="ECO:0000256" key="1">
    <source>
        <dbReference type="ARBA" id="ARBA00001311"/>
    </source>
</evidence>
<dbReference type="InterPro" id="IPR020556">
    <property type="entry name" value="Amidase_CS"/>
</dbReference>
<evidence type="ECO:0000259" key="8">
    <source>
        <dbReference type="Pfam" id="PF01425"/>
    </source>
</evidence>
<dbReference type="InterPro" id="IPR023631">
    <property type="entry name" value="Amidase_dom"/>
</dbReference>
<dbReference type="STRING" id="1330018.A0A167P131"/>
<feature type="binding site" evidence="6">
    <location>
        <position position="218"/>
    </location>
    <ligand>
        <name>substrate</name>
    </ligand>
</feature>
<comment type="similarity">
    <text evidence="2">Belongs to the amidase family.</text>
</comment>
<accession>A0A167P131</accession>